<evidence type="ECO:0000313" key="3">
    <source>
        <dbReference type="Proteomes" id="UP000240536"/>
    </source>
</evidence>
<evidence type="ECO:0000256" key="1">
    <source>
        <dbReference type="SAM" id="Phobius"/>
    </source>
</evidence>
<dbReference type="EMBL" id="MG720308">
    <property type="protein sequence ID" value="AUR81104.1"/>
    <property type="molecule type" value="Genomic_DNA"/>
</dbReference>
<keyword evidence="1" id="KW-1133">Transmembrane helix</keyword>
<accession>A0A2I7QI81</accession>
<gene>
    <name evidence="2" type="ORF">Aphrodite1_0133</name>
</gene>
<reference evidence="3" key="1">
    <citation type="submission" date="2017-12" db="EMBL/GenBank/DDBJ databases">
        <title>Phage resistance in Vibrio sp. unravels a complex metabolic adaptation strategy.</title>
        <authorList>
            <person name="Skliros D."/>
            <person name="Kalatzis P.G."/>
            <person name="Katharios P."/>
            <person name="Flemetakis E."/>
        </authorList>
    </citation>
    <scope>NUCLEOTIDE SEQUENCE [LARGE SCALE GENOMIC DNA]</scope>
</reference>
<sequence>MKDYVNVQPKNTETKTSWLRSNGMFALIFLVGVYTSFNYGNW</sequence>
<keyword evidence="1" id="KW-0472">Membrane</keyword>
<name>A0A2I7QI81_9CAUD</name>
<dbReference type="Proteomes" id="UP000240536">
    <property type="component" value="Segment"/>
</dbReference>
<protein>
    <submittedName>
        <fullName evidence="2">Uncharacterized protein</fullName>
    </submittedName>
</protein>
<proteinExistence type="predicted"/>
<feature type="transmembrane region" description="Helical" evidence="1">
    <location>
        <begin position="21"/>
        <end position="39"/>
    </location>
</feature>
<keyword evidence="3" id="KW-1185">Reference proteome</keyword>
<evidence type="ECO:0000313" key="2">
    <source>
        <dbReference type="EMBL" id="AUR81104.1"/>
    </source>
</evidence>
<keyword evidence="1" id="KW-0812">Transmembrane</keyword>
<organism evidence="2 3">
    <name type="scientific">Vibrio phage Aphrodite1</name>
    <dbReference type="NCBI Taxonomy" id="2070057"/>
    <lineage>
        <taxon>Viruses</taxon>
        <taxon>Duplodnaviria</taxon>
        <taxon>Heunggongvirae</taxon>
        <taxon>Uroviricota</taxon>
        <taxon>Caudoviricetes</taxon>
        <taxon>Chimalliviridae</taxon>
        <taxon>Gorgonvirinae</taxon>
        <taxon>Aphroditevirus</taxon>
        <taxon>Aphroditevirus aphrodite1</taxon>
    </lineage>
</organism>